<organism evidence="9 10">
    <name type="scientific">Francisella uliginis</name>
    <dbReference type="NCBI Taxonomy" id="573570"/>
    <lineage>
        <taxon>Bacteria</taxon>
        <taxon>Pseudomonadati</taxon>
        <taxon>Pseudomonadota</taxon>
        <taxon>Gammaproteobacteria</taxon>
        <taxon>Thiotrichales</taxon>
        <taxon>Francisellaceae</taxon>
        <taxon>Francisella</taxon>
    </lineage>
</organism>
<dbReference type="OrthoDB" id="9802676at2"/>
<sequence length="154" mass="17597">MSNDYEKHVFFMQKAYEQALLAYDANEVPIGAVVVDQNDQILAQAYNQTIALNDPTAHAEILALRKAAEQLNNYRLVNTKLYVTLEPCIMCFGALVQARVSELIYACDDIRVGVTSIQQLHQAKSFNHKFQIINGVMNQQCGELLRKFFKERRK</sequence>
<dbReference type="InterPro" id="IPR028883">
    <property type="entry name" value="tRNA_aden_deaminase"/>
</dbReference>
<dbReference type="EC" id="3.5.4.33" evidence="7"/>
<dbReference type="Gene3D" id="3.40.140.10">
    <property type="entry name" value="Cytidine Deaminase, domain 2"/>
    <property type="match status" value="1"/>
</dbReference>
<gene>
    <name evidence="7" type="primary">tadA</name>
    <name evidence="9" type="ORF">F7310_00805</name>
</gene>
<keyword evidence="3 7" id="KW-0479">Metal-binding</keyword>
<dbReference type="PROSITE" id="PS00903">
    <property type="entry name" value="CYT_DCMP_DEAMINASES_1"/>
    <property type="match status" value="1"/>
</dbReference>
<dbReference type="RefSeq" id="WP_072711182.1">
    <property type="nucleotide sequence ID" value="NZ_CP016796.1"/>
</dbReference>
<dbReference type="InterPro" id="IPR002125">
    <property type="entry name" value="CMP_dCMP_dom"/>
</dbReference>
<feature type="active site" description="Proton donor" evidence="7">
    <location>
        <position position="60"/>
    </location>
</feature>
<accession>A0A1L4BQ56</accession>
<dbReference type="CDD" id="cd01285">
    <property type="entry name" value="nucleoside_deaminase"/>
    <property type="match status" value="1"/>
</dbReference>
<evidence type="ECO:0000256" key="5">
    <source>
        <dbReference type="ARBA" id="ARBA00022833"/>
    </source>
</evidence>
<protein>
    <recommendedName>
        <fullName evidence="7">tRNA-specific adenosine deaminase</fullName>
        <ecNumber evidence="7">3.5.4.33</ecNumber>
    </recommendedName>
</protein>
<dbReference type="GO" id="GO:0002100">
    <property type="term" value="P:tRNA wobble adenosine to inosine editing"/>
    <property type="evidence" value="ECO:0007669"/>
    <property type="project" value="UniProtKB-UniRule"/>
</dbReference>
<dbReference type="EMBL" id="CP016796">
    <property type="protein sequence ID" value="API85981.1"/>
    <property type="molecule type" value="Genomic_DNA"/>
</dbReference>
<dbReference type="KEGG" id="frx:F7310_00805"/>
<keyword evidence="5 7" id="KW-0862">Zinc</keyword>
<dbReference type="Proteomes" id="UP000184222">
    <property type="component" value="Chromosome"/>
</dbReference>
<dbReference type="GO" id="GO:0008270">
    <property type="term" value="F:zinc ion binding"/>
    <property type="evidence" value="ECO:0007669"/>
    <property type="project" value="UniProtKB-UniRule"/>
</dbReference>
<comment type="cofactor">
    <cofactor evidence="7">
        <name>Zn(2+)</name>
        <dbReference type="ChEBI" id="CHEBI:29105"/>
    </cofactor>
    <text evidence="7">Binds 1 zinc ion per subunit.</text>
</comment>
<evidence type="ECO:0000256" key="1">
    <source>
        <dbReference type="ARBA" id="ARBA00010669"/>
    </source>
</evidence>
<evidence type="ECO:0000256" key="2">
    <source>
        <dbReference type="ARBA" id="ARBA00022694"/>
    </source>
</evidence>
<proteinExistence type="inferred from homology"/>
<dbReference type="PANTHER" id="PTHR11079:SF179">
    <property type="entry name" value="TRNA(ADENINE(34)) DEAMINASE, CHLOROPLASTIC"/>
    <property type="match status" value="1"/>
</dbReference>
<dbReference type="PANTHER" id="PTHR11079">
    <property type="entry name" value="CYTOSINE DEAMINASE FAMILY MEMBER"/>
    <property type="match status" value="1"/>
</dbReference>
<comment type="function">
    <text evidence="7">Catalyzes the deamination of adenosine to inosine at the wobble position 34 of tRNA(Arg2).</text>
</comment>
<dbReference type="NCBIfam" id="NF008113">
    <property type="entry name" value="PRK10860.1"/>
    <property type="match status" value="1"/>
</dbReference>
<name>A0A1L4BQ56_9GAMM</name>
<dbReference type="InterPro" id="IPR016193">
    <property type="entry name" value="Cytidine_deaminase-like"/>
</dbReference>
<comment type="similarity">
    <text evidence="1">Belongs to the cytidine and deoxycytidylate deaminase family. ADAT2 subfamily.</text>
</comment>
<evidence type="ECO:0000313" key="9">
    <source>
        <dbReference type="EMBL" id="API85981.1"/>
    </source>
</evidence>
<dbReference type="HAMAP" id="MF_00972">
    <property type="entry name" value="tRNA_aden_deaminase"/>
    <property type="match status" value="1"/>
</dbReference>
<dbReference type="STRING" id="573570.F7310_00805"/>
<keyword evidence="2 7" id="KW-0819">tRNA processing</keyword>
<feature type="binding site" evidence="7">
    <location>
        <position position="88"/>
    </location>
    <ligand>
        <name>Zn(2+)</name>
        <dbReference type="ChEBI" id="CHEBI:29105"/>
        <note>catalytic</note>
    </ligand>
</feature>
<dbReference type="InterPro" id="IPR058535">
    <property type="entry name" value="MafB19-deam"/>
</dbReference>
<keyword evidence="4 7" id="KW-0378">Hydrolase</keyword>
<dbReference type="InterPro" id="IPR016192">
    <property type="entry name" value="APOBEC/CMP_deaminase_Zn-bd"/>
</dbReference>
<dbReference type="AlphaFoldDB" id="A0A1L4BQ56"/>
<dbReference type="GO" id="GO:0052717">
    <property type="term" value="F:tRNA-specific adenosine-34 deaminase activity"/>
    <property type="evidence" value="ECO:0007669"/>
    <property type="project" value="UniProtKB-UniRule"/>
</dbReference>
<evidence type="ECO:0000256" key="7">
    <source>
        <dbReference type="HAMAP-Rule" id="MF_00972"/>
    </source>
</evidence>
<keyword evidence="10" id="KW-1185">Reference proteome</keyword>
<evidence type="ECO:0000256" key="4">
    <source>
        <dbReference type="ARBA" id="ARBA00022801"/>
    </source>
</evidence>
<feature type="binding site" evidence="7">
    <location>
        <position position="58"/>
    </location>
    <ligand>
        <name>Zn(2+)</name>
        <dbReference type="ChEBI" id="CHEBI:29105"/>
        <note>catalytic</note>
    </ligand>
</feature>
<feature type="binding site" evidence="7">
    <location>
        <position position="91"/>
    </location>
    <ligand>
        <name>Zn(2+)</name>
        <dbReference type="ChEBI" id="CHEBI:29105"/>
        <note>catalytic</note>
    </ligand>
</feature>
<reference evidence="9 10" key="1">
    <citation type="journal article" date="2016" name="Appl. Environ. Microbiol.">
        <title>Whole genome relationships among Francisella bacteria of diverse origin define new species and provide specific regions for detection.</title>
        <authorList>
            <person name="Challacombe J.F."/>
            <person name="Petersen J.M."/>
            <person name="Gallegos-Graves V."/>
            <person name="Hodge D."/>
            <person name="Pillai S."/>
            <person name="Kuske C.R."/>
        </authorList>
    </citation>
    <scope>NUCLEOTIDE SEQUENCE [LARGE SCALE GENOMIC DNA]</scope>
    <source>
        <strain evidence="10">TX07-7310</strain>
    </source>
</reference>
<evidence type="ECO:0000256" key="3">
    <source>
        <dbReference type="ARBA" id="ARBA00022723"/>
    </source>
</evidence>
<evidence type="ECO:0000313" key="10">
    <source>
        <dbReference type="Proteomes" id="UP000184222"/>
    </source>
</evidence>
<evidence type="ECO:0000256" key="6">
    <source>
        <dbReference type="ARBA" id="ARBA00048045"/>
    </source>
</evidence>
<dbReference type="PROSITE" id="PS51747">
    <property type="entry name" value="CYT_DCMP_DEAMINASES_2"/>
    <property type="match status" value="1"/>
</dbReference>
<dbReference type="SUPFAM" id="SSF53927">
    <property type="entry name" value="Cytidine deaminase-like"/>
    <property type="match status" value="1"/>
</dbReference>
<comment type="catalytic activity">
    <reaction evidence="6 7">
        <text>adenosine(34) in tRNA + H2O + H(+) = inosine(34) in tRNA + NH4(+)</text>
        <dbReference type="Rhea" id="RHEA:43168"/>
        <dbReference type="Rhea" id="RHEA-COMP:10373"/>
        <dbReference type="Rhea" id="RHEA-COMP:10374"/>
        <dbReference type="ChEBI" id="CHEBI:15377"/>
        <dbReference type="ChEBI" id="CHEBI:15378"/>
        <dbReference type="ChEBI" id="CHEBI:28938"/>
        <dbReference type="ChEBI" id="CHEBI:74411"/>
        <dbReference type="ChEBI" id="CHEBI:82852"/>
        <dbReference type="EC" id="3.5.4.33"/>
    </reaction>
</comment>
<feature type="domain" description="CMP/dCMP-type deaminase" evidence="8">
    <location>
        <begin position="6"/>
        <end position="133"/>
    </location>
</feature>
<dbReference type="Pfam" id="PF14437">
    <property type="entry name" value="MafB19-deam"/>
    <property type="match status" value="1"/>
</dbReference>
<comment type="subunit">
    <text evidence="7">Homodimer.</text>
</comment>
<evidence type="ECO:0000259" key="8">
    <source>
        <dbReference type="PROSITE" id="PS51747"/>
    </source>
</evidence>